<dbReference type="Proteomes" id="UP000003438">
    <property type="component" value="Unassembled WGS sequence"/>
</dbReference>
<gene>
    <name evidence="1" type="ORF">SUBVAR_06141</name>
</gene>
<accession>D1PP27</accession>
<dbReference type="PROSITE" id="PS01229">
    <property type="entry name" value="COF_2"/>
    <property type="match status" value="1"/>
</dbReference>
<dbReference type="PANTHER" id="PTHR10000:SF53">
    <property type="entry name" value="5-AMINO-6-(5-PHOSPHO-D-RIBITYLAMINO)URACIL PHOSPHATASE YBJI-RELATED"/>
    <property type="match status" value="1"/>
</dbReference>
<dbReference type="Gene3D" id="3.40.50.1000">
    <property type="entry name" value="HAD superfamily/HAD-like"/>
    <property type="match status" value="1"/>
</dbReference>
<evidence type="ECO:0000313" key="1">
    <source>
        <dbReference type="EMBL" id="EFB75523.1"/>
    </source>
</evidence>
<protein>
    <submittedName>
        <fullName evidence="1">HAD hydrolase, family IIB</fullName>
    </submittedName>
</protein>
<dbReference type="InterPro" id="IPR036412">
    <property type="entry name" value="HAD-like_sf"/>
</dbReference>
<name>D1PP27_9FIRM</name>
<comment type="caution">
    <text evidence="1">The sequence shown here is derived from an EMBL/GenBank/DDBJ whole genome shotgun (WGS) entry which is preliminary data.</text>
</comment>
<dbReference type="InterPro" id="IPR023214">
    <property type="entry name" value="HAD_sf"/>
</dbReference>
<organism evidence="1 2">
    <name type="scientific">Subdoligranulum variabile DSM 15176</name>
    <dbReference type="NCBI Taxonomy" id="411471"/>
    <lineage>
        <taxon>Bacteria</taxon>
        <taxon>Bacillati</taxon>
        <taxon>Bacillota</taxon>
        <taxon>Clostridia</taxon>
        <taxon>Eubacteriales</taxon>
        <taxon>Oscillospiraceae</taxon>
        <taxon>Subdoligranulum</taxon>
    </lineage>
</organism>
<dbReference type="GO" id="GO:0016791">
    <property type="term" value="F:phosphatase activity"/>
    <property type="evidence" value="ECO:0007669"/>
    <property type="project" value="UniProtKB-ARBA"/>
</dbReference>
<dbReference type="SUPFAM" id="SSF56784">
    <property type="entry name" value="HAD-like"/>
    <property type="match status" value="1"/>
</dbReference>
<sequence length="273" mass="30226">MHREDCKTGREESMSIKMICSDLDGTLLPYGRKTLEPEVFGLIEALADRGILFCPASGRQYTSQKALFAPVADRCAFLCENGAVLYKNEACIGKTPMPRALAEAIARDMWERSDGQGEVMLSGQNCAYLMERGLGMLDRVRFIGNRYEIIRDPADVPEEIVKVSVYLHEGVESYADRFVPRWQEANCAVAGPYWIDTTLANKGTGVRKLCEVLGVDPGEVLAFGDNYNDTAMLDLVGMPYIMDSAAEPLRQRYARHTPRPEAVMRVLAAGGSV</sequence>
<proteinExistence type="predicted"/>
<dbReference type="eggNOG" id="COG0561">
    <property type="taxonomic scope" value="Bacteria"/>
</dbReference>
<reference evidence="1" key="1">
    <citation type="submission" date="2009-12" db="EMBL/GenBank/DDBJ databases">
        <authorList>
            <person name="Weinstock G."/>
            <person name="Sodergren E."/>
            <person name="Clifton S."/>
            <person name="Fulton L."/>
            <person name="Fulton B."/>
            <person name="Courtney L."/>
            <person name="Fronick C."/>
            <person name="Harrison M."/>
            <person name="Strong C."/>
            <person name="Farmer C."/>
            <person name="Delahaunty K."/>
            <person name="Markovic C."/>
            <person name="Hall O."/>
            <person name="Minx P."/>
            <person name="Tomlinson C."/>
            <person name="Mitreva M."/>
            <person name="Nelson J."/>
            <person name="Hou S."/>
            <person name="Wollam A."/>
            <person name="Pepin K.H."/>
            <person name="Johnson M."/>
            <person name="Bhonagiri V."/>
            <person name="Nash W.E."/>
            <person name="Warren W."/>
            <person name="Chinwalla A."/>
            <person name="Mardis E.R."/>
            <person name="Wilson R.K."/>
        </authorList>
    </citation>
    <scope>NUCLEOTIDE SEQUENCE [LARGE SCALE GENOMIC DNA]</scope>
    <source>
        <strain evidence="1">DSM 15176</strain>
    </source>
</reference>
<dbReference type="STRING" id="411471.SUBVAR_06141"/>
<dbReference type="AlphaFoldDB" id="D1PP27"/>
<dbReference type="PANTHER" id="PTHR10000">
    <property type="entry name" value="PHOSPHOSERINE PHOSPHATASE"/>
    <property type="match status" value="1"/>
</dbReference>
<evidence type="ECO:0000313" key="2">
    <source>
        <dbReference type="Proteomes" id="UP000003438"/>
    </source>
</evidence>
<dbReference type="Pfam" id="PF08282">
    <property type="entry name" value="Hydrolase_3"/>
    <property type="match status" value="1"/>
</dbReference>
<dbReference type="GO" id="GO:0005829">
    <property type="term" value="C:cytosol"/>
    <property type="evidence" value="ECO:0007669"/>
    <property type="project" value="TreeGrafter"/>
</dbReference>
<dbReference type="HOGENOM" id="CLU_044146_5_1_9"/>
<dbReference type="GO" id="GO:0000287">
    <property type="term" value="F:magnesium ion binding"/>
    <property type="evidence" value="ECO:0007669"/>
    <property type="project" value="TreeGrafter"/>
</dbReference>
<dbReference type="EMBL" id="ACBY02000025">
    <property type="protein sequence ID" value="EFB75523.1"/>
    <property type="molecule type" value="Genomic_DNA"/>
</dbReference>
<keyword evidence="2" id="KW-1185">Reference proteome</keyword>
<keyword evidence="1" id="KW-0378">Hydrolase</keyword>
<dbReference type="Gene3D" id="3.30.1240.10">
    <property type="match status" value="1"/>
</dbReference>